<dbReference type="PANTHER" id="PTHR30203">
    <property type="entry name" value="OUTER MEMBRANE CATION EFFLUX PROTEIN"/>
    <property type="match status" value="1"/>
</dbReference>
<evidence type="ECO:0000313" key="3">
    <source>
        <dbReference type="Proteomes" id="UP000605099"/>
    </source>
</evidence>
<evidence type="ECO:0008006" key="4">
    <source>
        <dbReference type="Google" id="ProtNLM"/>
    </source>
</evidence>
<feature type="region of interest" description="Disordered" evidence="1">
    <location>
        <begin position="218"/>
        <end position="239"/>
    </location>
</feature>
<gene>
    <name evidence="2" type="ORF">GCM10011349_05720</name>
</gene>
<evidence type="ECO:0000313" key="2">
    <source>
        <dbReference type="EMBL" id="GGN42528.1"/>
    </source>
</evidence>
<name>A0ABQ2J9Q5_9SPHN</name>
<comment type="caution">
    <text evidence="2">The sequence shown here is derived from an EMBL/GenBank/DDBJ whole genome shotgun (WGS) entry which is preliminary data.</text>
</comment>
<protein>
    <recommendedName>
        <fullName evidence="4">RND transporter</fullName>
    </recommendedName>
</protein>
<sequence length="357" mass="38413">MGHWWQKAGDPVLAAVIENGLARDPALICEAHALRLAADRARGHGERIDVRISRLFGNNGAEEAEARHLAALYRYADHRAARAAEIATAYIEARRLQEVLFIRENLQAQYADNAEIAGFRREAGLVSGIDTGLADSFLGLGASGLQLFRTRLEEARSTLSRLTSIEEARVLELLGNQGRVPDIAIDAGGLEEIDLAERPDLLALHYRLSAKVIGKGGSPLSAHVDKQADGPPGDSSREQERALYRDAWAKAHTDVERARSAANAAAARQVDLSKSMVIARRTAEDARLAYRNGTETFATLFVAEAALLAVEEGHVAARAELAVATIQSWRDRGGGWSAADLGADMPKSAAGEVIACE</sequence>
<dbReference type="EMBL" id="BMLK01000002">
    <property type="protein sequence ID" value="GGN42528.1"/>
    <property type="molecule type" value="Genomic_DNA"/>
</dbReference>
<proteinExistence type="predicted"/>
<reference evidence="3" key="1">
    <citation type="journal article" date="2019" name="Int. J. Syst. Evol. Microbiol.">
        <title>The Global Catalogue of Microorganisms (GCM) 10K type strain sequencing project: providing services to taxonomists for standard genome sequencing and annotation.</title>
        <authorList>
            <consortium name="The Broad Institute Genomics Platform"/>
            <consortium name="The Broad Institute Genome Sequencing Center for Infectious Disease"/>
            <person name="Wu L."/>
            <person name="Ma J."/>
        </authorList>
    </citation>
    <scope>NUCLEOTIDE SEQUENCE [LARGE SCALE GENOMIC DNA]</scope>
    <source>
        <strain evidence="3">CGMCC 1.6784</strain>
    </source>
</reference>
<keyword evidence="3" id="KW-1185">Reference proteome</keyword>
<organism evidence="2 3">
    <name type="scientific">Novosphingobium indicum</name>
    <dbReference type="NCBI Taxonomy" id="462949"/>
    <lineage>
        <taxon>Bacteria</taxon>
        <taxon>Pseudomonadati</taxon>
        <taxon>Pseudomonadota</taxon>
        <taxon>Alphaproteobacteria</taxon>
        <taxon>Sphingomonadales</taxon>
        <taxon>Sphingomonadaceae</taxon>
        <taxon>Novosphingobium</taxon>
    </lineage>
</organism>
<accession>A0ABQ2J9Q5</accession>
<dbReference type="Gene3D" id="1.20.1600.10">
    <property type="entry name" value="Outer membrane efflux proteins (OEP)"/>
    <property type="match status" value="1"/>
</dbReference>
<dbReference type="Proteomes" id="UP000605099">
    <property type="component" value="Unassembled WGS sequence"/>
</dbReference>
<dbReference type="SUPFAM" id="SSF56954">
    <property type="entry name" value="Outer membrane efflux proteins (OEP)"/>
    <property type="match status" value="1"/>
</dbReference>
<evidence type="ECO:0000256" key="1">
    <source>
        <dbReference type="SAM" id="MobiDB-lite"/>
    </source>
</evidence>
<dbReference type="RefSeq" id="WP_188818059.1">
    <property type="nucleotide sequence ID" value="NZ_BMLK01000002.1"/>
</dbReference>
<dbReference type="InterPro" id="IPR010131">
    <property type="entry name" value="MdtP/NodT-like"/>
</dbReference>